<keyword evidence="1" id="KW-1133">Transmembrane helix</keyword>
<keyword evidence="3" id="KW-1185">Reference proteome</keyword>
<dbReference type="EMBL" id="JBHSFY010000003">
    <property type="protein sequence ID" value="MFC4476872.1"/>
    <property type="molecule type" value="Genomic_DNA"/>
</dbReference>
<keyword evidence="1" id="KW-0472">Membrane</keyword>
<dbReference type="RefSeq" id="WP_379796452.1">
    <property type="nucleotide sequence ID" value="NZ_JBHSFY010000003.1"/>
</dbReference>
<accession>A0ABV8ZDF4</accession>
<reference evidence="3" key="1">
    <citation type="journal article" date="2019" name="Int. J. Syst. Evol. Microbiol.">
        <title>The Global Catalogue of Microorganisms (GCM) 10K type strain sequencing project: providing services to taxonomists for standard genome sequencing and annotation.</title>
        <authorList>
            <consortium name="The Broad Institute Genomics Platform"/>
            <consortium name="The Broad Institute Genome Sequencing Center for Infectious Disease"/>
            <person name="Wu L."/>
            <person name="Ma J."/>
        </authorList>
    </citation>
    <scope>NUCLEOTIDE SEQUENCE [LARGE SCALE GENOMIC DNA]</scope>
    <source>
        <strain evidence="3">NBRC 103627</strain>
    </source>
</reference>
<proteinExistence type="predicted"/>
<evidence type="ECO:0000313" key="2">
    <source>
        <dbReference type="EMBL" id="MFC4476872.1"/>
    </source>
</evidence>
<dbReference type="Pfam" id="PF08570">
    <property type="entry name" value="DUF1761"/>
    <property type="match status" value="1"/>
</dbReference>
<dbReference type="Proteomes" id="UP001596003">
    <property type="component" value="Unassembled WGS sequence"/>
</dbReference>
<keyword evidence="1" id="KW-0812">Transmembrane</keyword>
<feature type="transmembrane region" description="Helical" evidence="1">
    <location>
        <begin position="6"/>
        <end position="24"/>
    </location>
</feature>
<protein>
    <submittedName>
        <fullName evidence="2">DUF1761 domain-containing protein</fullName>
    </submittedName>
</protein>
<evidence type="ECO:0000313" key="3">
    <source>
        <dbReference type="Proteomes" id="UP001596003"/>
    </source>
</evidence>
<feature type="transmembrane region" description="Helical" evidence="1">
    <location>
        <begin position="51"/>
        <end position="71"/>
    </location>
</feature>
<comment type="caution">
    <text evidence="2">The sequence shown here is derived from an EMBL/GenBank/DDBJ whole genome shotgun (WGS) entry which is preliminary data.</text>
</comment>
<evidence type="ECO:0000256" key="1">
    <source>
        <dbReference type="SAM" id="Phobius"/>
    </source>
</evidence>
<feature type="transmembrane region" description="Helical" evidence="1">
    <location>
        <begin position="139"/>
        <end position="158"/>
    </location>
</feature>
<feature type="transmembrane region" description="Helical" evidence="1">
    <location>
        <begin position="111"/>
        <end position="132"/>
    </location>
</feature>
<dbReference type="InterPro" id="IPR013879">
    <property type="entry name" value="DUF1761"/>
</dbReference>
<gene>
    <name evidence="2" type="ORF">ACFO3N_07335</name>
</gene>
<name>A0ABV8ZDF4_9FLAO</name>
<organism evidence="2 3">
    <name type="scientific">Flavobacterium chungangensis</name>
    <dbReference type="NCBI Taxonomy" id="2708132"/>
    <lineage>
        <taxon>Bacteria</taxon>
        <taxon>Pseudomonadati</taxon>
        <taxon>Bacteroidota</taxon>
        <taxon>Flavobacteriia</taxon>
        <taxon>Flavobacteriales</taxon>
        <taxon>Flavobacteriaceae</taxon>
        <taxon>Flavobacterium</taxon>
    </lineage>
</organism>
<sequence>MQINFVALFLAAIVTLVTGFIWYSPKVFGTIWMKENNLTQEELKKGNMLKIFGLTYIFSLMITMTLMSLTIHQSGAMGMVGGPPLIDSAKPSFAAFMADYGMAYRTFKHGALHGFMSGLFFAFPLIGINGLFERKSWKYIFIHSGYWIITLTLMGGIICGFA</sequence>